<dbReference type="CDD" id="cd08966">
    <property type="entry name" value="EcFpg-like_N"/>
    <property type="match status" value="1"/>
</dbReference>
<proteinExistence type="predicted"/>
<dbReference type="GO" id="GO:0034039">
    <property type="term" value="F:8-oxo-7,8-dihydroguanine DNA N-glycosylase activity"/>
    <property type="evidence" value="ECO:0007669"/>
    <property type="project" value="TreeGrafter"/>
</dbReference>
<reference evidence="2" key="1">
    <citation type="journal article" date="2015" name="Nature">
        <title>Complex archaea that bridge the gap between prokaryotes and eukaryotes.</title>
        <authorList>
            <person name="Spang A."/>
            <person name="Saw J.H."/>
            <person name="Jorgensen S.L."/>
            <person name="Zaremba-Niedzwiedzka K."/>
            <person name="Martijn J."/>
            <person name="Lind A.E."/>
            <person name="van Eijk R."/>
            <person name="Schleper C."/>
            <person name="Guy L."/>
            <person name="Ettema T.J."/>
        </authorList>
    </citation>
    <scope>NUCLEOTIDE SEQUENCE</scope>
</reference>
<protein>
    <recommendedName>
        <fullName evidence="1">Formamidopyrimidine-DNA glycosylase catalytic domain-containing protein</fullName>
    </recommendedName>
</protein>
<dbReference type="Gene3D" id="3.20.190.10">
    <property type="entry name" value="MutM-like, N-terminal"/>
    <property type="match status" value="1"/>
</dbReference>
<dbReference type="PROSITE" id="PS51068">
    <property type="entry name" value="FPG_CAT"/>
    <property type="match status" value="1"/>
</dbReference>
<dbReference type="PANTHER" id="PTHR22993:SF9">
    <property type="entry name" value="FORMAMIDOPYRIMIDINE-DNA GLYCOSYLASE"/>
    <property type="match status" value="1"/>
</dbReference>
<name>A0A0F9DMJ7_9ZZZZ</name>
<feature type="non-terminal residue" evidence="2">
    <location>
        <position position="166"/>
    </location>
</feature>
<sequence length="166" mass="18856">MPELPEVETIVRDIRPVVIGKMISGLVMRPKAQSNLMNVDPQTFYEHTMTQIVTTVIRKGKYIIMPLDNDAAIVMHLGMTGKILIREVPNVSFDERFTSDNFVDRHTHFLMELTDPSGEDEDIELHFNDVRLFGHIWLVPHLDDIENIPIKGLAELGPDALGITIQ</sequence>
<dbReference type="InterPro" id="IPR035937">
    <property type="entry name" value="FPG_N"/>
</dbReference>
<dbReference type="AlphaFoldDB" id="A0A0F9DMJ7"/>
<evidence type="ECO:0000259" key="1">
    <source>
        <dbReference type="PROSITE" id="PS51068"/>
    </source>
</evidence>
<dbReference type="EMBL" id="LAZR01030983">
    <property type="protein sequence ID" value="KKL55041.1"/>
    <property type="molecule type" value="Genomic_DNA"/>
</dbReference>
<organism evidence="2">
    <name type="scientific">marine sediment metagenome</name>
    <dbReference type="NCBI Taxonomy" id="412755"/>
    <lineage>
        <taxon>unclassified sequences</taxon>
        <taxon>metagenomes</taxon>
        <taxon>ecological metagenomes</taxon>
    </lineage>
</organism>
<dbReference type="GO" id="GO:0008270">
    <property type="term" value="F:zinc ion binding"/>
    <property type="evidence" value="ECO:0007669"/>
    <property type="project" value="InterPro"/>
</dbReference>
<gene>
    <name evidence="2" type="ORF">LCGC14_2259350</name>
</gene>
<dbReference type="GO" id="GO:0006284">
    <property type="term" value="P:base-excision repair"/>
    <property type="evidence" value="ECO:0007669"/>
    <property type="project" value="InterPro"/>
</dbReference>
<accession>A0A0F9DMJ7</accession>
<dbReference type="InterPro" id="IPR012319">
    <property type="entry name" value="FPG_cat"/>
</dbReference>
<comment type="caution">
    <text evidence="2">The sequence shown here is derived from an EMBL/GenBank/DDBJ whole genome shotgun (WGS) entry which is preliminary data.</text>
</comment>
<dbReference type="PANTHER" id="PTHR22993">
    <property type="entry name" value="FORMAMIDOPYRIMIDINE-DNA GLYCOSYLASE"/>
    <property type="match status" value="1"/>
</dbReference>
<dbReference type="Pfam" id="PF01149">
    <property type="entry name" value="Fapy_DNA_glyco"/>
    <property type="match status" value="1"/>
</dbReference>
<evidence type="ECO:0000313" key="2">
    <source>
        <dbReference type="EMBL" id="KKL55041.1"/>
    </source>
</evidence>
<feature type="domain" description="Formamidopyrimidine-DNA glycosylase catalytic" evidence="1">
    <location>
        <begin position="2"/>
        <end position="134"/>
    </location>
</feature>
<dbReference type="GO" id="GO:0003906">
    <property type="term" value="F:DNA-(apurinic or apyrimidinic site) endonuclease activity"/>
    <property type="evidence" value="ECO:0007669"/>
    <property type="project" value="InterPro"/>
</dbReference>
<dbReference type="SUPFAM" id="SSF81624">
    <property type="entry name" value="N-terminal domain of MutM-like DNA repair proteins"/>
    <property type="match status" value="1"/>
</dbReference>
<dbReference type="SMART" id="SM00898">
    <property type="entry name" value="Fapy_DNA_glyco"/>
    <property type="match status" value="1"/>
</dbReference>